<dbReference type="SUPFAM" id="SSF52540">
    <property type="entry name" value="P-loop containing nucleoside triphosphate hydrolases"/>
    <property type="match status" value="1"/>
</dbReference>
<proteinExistence type="predicted"/>
<sequence length="377" mass="41906">MSVFNTLLGSVDWLLYRRDMAAQALHPEPIFILGHPRTGTTHVHNLMALDPRFACARTLHAGFPSAFLWLERFQWALAGLIDDTRPMDMMPLSFATPAEDEIATSALTGDVSAYLPLLFMRDHKQLFSDFYTFEGATAEDSRRWRDALLWFLRKVTLRCSWDDAAAAQHGGSRGSSAGRAGSAGAPPPAPRPLLIKSPVHTARVRTLLQLFPRARFIYVHRDPLEVFASAAHMADTYYWYCYLQTPGDADVTDFILDQYELLHRTYTADRALILPGRLVKVSFAELDGSPLGTLRRIYSGLGLEGFEAVRPACEAYCRGLHLKGFKKNAHRPLSPDLRRRVARRWGLLAAEFGYRISAGEGDAAADAVAARGEAAAV</sequence>
<dbReference type="Pfam" id="PF13469">
    <property type="entry name" value="Sulfotransfer_3"/>
    <property type="match status" value="1"/>
</dbReference>
<evidence type="ECO:0000313" key="1">
    <source>
        <dbReference type="EMBL" id="PSC74347.1"/>
    </source>
</evidence>
<dbReference type="PANTHER" id="PTHR36451:SF1">
    <property type="entry name" value="OMEGA-HYDROXY-BETA-DIHYDROMENAQUINONE-9 SULFOTRANSFERASE STF3"/>
    <property type="match status" value="1"/>
</dbReference>
<dbReference type="OrthoDB" id="429813at2759"/>
<dbReference type="EMBL" id="LHPF02000005">
    <property type="protein sequence ID" value="PSC74347.1"/>
    <property type="molecule type" value="Genomic_DNA"/>
</dbReference>
<protein>
    <submittedName>
        <fullName evidence="1">P-loop containing nucleoside triphosphate hydrolase</fullName>
    </submittedName>
</protein>
<dbReference type="PANTHER" id="PTHR36451">
    <property type="entry name" value="PAPS-DEPENDENT SULFOTRANSFERASE STF3"/>
    <property type="match status" value="1"/>
</dbReference>
<comment type="caution">
    <text evidence="1">The sequence shown here is derived from an EMBL/GenBank/DDBJ whole genome shotgun (WGS) entry which is preliminary data.</text>
</comment>
<dbReference type="GO" id="GO:0016787">
    <property type="term" value="F:hydrolase activity"/>
    <property type="evidence" value="ECO:0007669"/>
    <property type="project" value="UniProtKB-KW"/>
</dbReference>
<organism evidence="1 2">
    <name type="scientific">Micractinium conductrix</name>
    <dbReference type="NCBI Taxonomy" id="554055"/>
    <lineage>
        <taxon>Eukaryota</taxon>
        <taxon>Viridiplantae</taxon>
        <taxon>Chlorophyta</taxon>
        <taxon>core chlorophytes</taxon>
        <taxon>Trebouxiophyceae</taxon>
        <taxon>Chlorellales</taxon>
        <taxon>Chlorellaceae</taxon>
        <taxon>Chlorella clade</taxon>
        <taxon>Micractinium</taxon>
    </lineage>
</organism>
<reference evidence="1 2" key="1">
    <citation type="journal article" date="2018" name="Plant J.">
        <title>Genome sequences of Chlorella sorokiniana UTEX 1602 and Micractinium conductrix SAG 241.80: implications to maltose excretion by a green alga.</title>
        <authorList>
            <person name="Arriola M.B."/>
            <person name="Velmurugan N."/>
            <person name="Zhang Y."/>
            <person name="Plunkett M.H."/>
            <person name="Hondzo H."/>
            <person name="Barney B.M."/>
        </authorList>
    </citation>
    <scope>NUCLEOTIDE SEQUENCE [LARGE SCALE GENOMIC DNA]</scope>
    <source>
        <strain evidence="1 2">SAG 241.80</strain>
    </source>
</reference>
<dbReference type="Gene3D" id="3.40.50.300">
    <property type="entry name" value="P-loop containing nucleotide triphosphate hydrolases"/>
    <property type="match status" value="1"/>
</dbReference>
<evidence type="ECO:0000313" key="2">
    <source>
        <dbReference type="Proteomes" id="UP000239649"/>
    </source>
</evidence>
<dbReference type="Proteomes" id="UP000239649">
    <property type="component" value="Unassembled WGS sequence"/>
</dbReference>
<dbReference type="InterPro" id="IPR052736">
    <property type="entry name" value="Stf3_sulfotransferase"/>
</dbReference>
<keyword evidence="1" id="KW-0378">Hydrolase</keyword>
<name>A0A2P6VJV4_9CHLO</name>
<accession>A0A2P6VJV4</accession>
<keyword evidence="2" id="KW-1185">Reference proteome</keyword>
<dbReference type="InterPro" id="IPR027417">
    <property type="entry name" value="P-loop_NTPase"/>
</dbReference>
<dbReference type="AlphaFoldDB" id="A0A2P6VJV4"/>
<gene>
    <name evidence="1" type="ORF">C2E20_2513</name>
</gene>